<accession>W2PCI0</accession>
<reference evidence="3" key="1">
    <citation type="submission" date="2011-12" db="EMBL/GenBank/DDBJ databases">
        <authorList>
            <consortium name="The Broad Institute Genome Sequencing Platform"/>
            <person name="Russ C."/>
            <person name="Tyler B."/>
            <person name="Panabieres F."/>
            <person name="Shan W."/>
            <person name="Tripathy S."/>
            <person name="Grunwald N."/>
            <person name="Machado M."/>
            <person name="Young S.K."/>
            <person name="Zeng Q."/>
            <person name="Gargeya S."/>
            <person name="Fitzgerald M."/>
            <person name="Haas B."/>
            <person name="Abouelleil A."/>
            <person name="Alvarado L."/>
            <person name="Arachchi H.M."/>
            <person name="Berlin A."/>
            <person name="Chapman S.B."/>
            <person name="Gearin G."/>
            <person name="Goldberg J."/>
            <person name="Griggs A."/>
            <person name="Gujja S."/>
            <person name="Hansen M."/>
            <person name="Heiman D."/>
            <person name="Howarth C."/>
            <person name="Larimer J."/>
            <person name="Lui A."/>
            <person name="MacDonald P.J.P."/>
            <person name="McCowen C."/>
            <person name="Montmayeur A."/>
            <person name="Murphy C."/>
            <person name="Neiman D."/>
            <person name="Pearson M."/>
            <person name="Priest M."/>
            <person name="Roberts A."/>
            <person name="Saif S."/>
            <person name="Shea T."/>
            <person name="Sisk P."/>
            <person name="Stolte C."/>
            <person name="Sykes S."/>
            <person name="Wortman J."/>
            <person name="Nusbaum C."/>
            <person name="Birren B."/>
        </authorList>
    </citation>
    <scope>NUCLEOTIDE SEQUENCE [LARGE SCALE GENOMIC DNA]</scope>
    <source>
        <strain evidence="3">INRA-310</strain>
    </source>
</reference>
<dbReference type="AlphaFoldDB" id="W2PCI0"/>
<evidence type="ECO:0000313" key="3">
    <source>
        <dbReference type="Proteomes" id="UP000018817"/>
    </source>
</evidence>
<gene>
    <name evidence="2" type="ORF">PPTG_24593</name>
</gene>
<dbReference type="VEuPathDB" id="FungiDB:PPTG_24593"/>
<dbReference type="EMBL" id="KI669682">
    <property type="protein sequence ID" value="ETM98546.1"/>
    <property type="molecule type" value="Genomic_DNA"/>
</dbReference>
<protein>
    <submittedName>
        <fullName evidence="2">Uncharacterized protein</fullName>
    </submittedName>
</protein>
<sequence>MEGTSALSPKVPAAMTPAAVAIISRWIFLGVVPLYASDVTRDRQKGLQRLGTRDLP</sequence>
<organism evidence="2 3">
    <name type="scientific">Phytophthora nicotianae (strain INRA-310)</name>
    <name type="common">Phytophthora parasitica</name>
    <dbReference type="NCBI Taxonomy" id="761204"/>
    <lineage>
        <taxon>Eukaryota</taxon>
        <taxon>Sar</taxon>
        <taxon>Stramenopiles</taxon>
        <taxon>Oomycota</taxon>
        <taxon>Peronosporomycetes</taxon>
        <taxon>Peronosporales</taxon>
        <taxon>Peronosporaceae</taxon>
        <taxon>Phytophthora</taxon>
    </lineage>
</organism>
<keyword evidence="1" id="KW-0472">Membrane</keyword>
<dbReference type="RefSeq" id="XP_008916149.1">
    <property type="nucleotide sequence ID" value="XM_008917901.1"/>
</dbReference>
<evidence type="ECO:0000256" key="1">
    <source>
        <dbReference type="SAM" id="Phobius"/>
    </source>
</evidence>
<dbReference type="Proteomes" id="UP000018817">
    <property type="component" value="Unassembled WGS sequence"/>
</dbReference>
<keyword evidence="1" id="KW-0812">Transmembrane</keyword>
<reference evidence="2 3" key="2">
    <citation type="submission" date="2013-11" db="EMBL/GenBank/DDBJ databases">
        <title>The Genome Sequence of Phytophthora parasitica INRA-310.</title>
        <authorList>
            <consortium name="The Broad Institute Genomics Platform"/>
            <person name="Russ C."/>
            <person name="Tyler B."/>
            <person name="Panabieres F."/>
            <person name="Shan W."/>
            <person name="Tripathy S."/>
            <person name="Grunwald N."/>
            <person name="Machado M."/>
            <person name="Johnson C.S."/>
            <person name="Arredondo F."/>
            <person name="Hong C."/>
            <person name="Coffey M."/>
            <person name="Young S.K."/>
            <person name="Zeng Q."/>
            <person name="Gargeya S."/>
            <person name="Fitzgerald M."/>
            <person name="Abouelleil A."/>
            <person name="Alvarado L."/>
            <person name="Chapman S.B."/>
            <person name="Gainer-Dewar J."/>
            <person name="Goldberg J."/>
            <person name="Griggs A."/>
            <person name="Gujja S."/>
            <person name="Hansen M."/>
            <person name="Howarth C."/>
            <person name="Imamovic A."/>
            <person name="Ireland A."/>
            <person name="Larimer J."/>
            <person name="McCowan C."/>
            <person name="Murphy C."/>
            <person name="Pearson M."/>
            <person name="Poon T.W."/>
            <person name="Priest M."/>
            <person name="Roberts A."/>
            <person name="Saif S."/>
            <person name="Shea T."/>
            <person name="Sykes S."/>
            <person name="Wortman J."/>
            <person name="Nusbaum C."/>
            <person name="Birren B."/>
        </authorList>
    </citation>
    <scope>NUCLEOTIDE SEQUENCE [LARGE SCALE GENOMIC DNA]</scope>
    <source>
        <strain evidence="2 3">INRA-310</strain>
    </source>
</reference>
<proteinExistence type="predicted"/>
<dbReference type="GeneID" id="20193192"/>
<feature type="transmembrane region" description="Helical" evidence="1">
    <location>
        <begin position="14"/>
        <end position="36"/>
    </location>
</feature>
<name>W2PCI0_PHYN3</name>
<keyword evidence="1" id="KW-1133">Transmembrane helix</keyword>
<evidence type="ECO:0000313" key="2">
    <source>
        <dbReference type="EMBL" id="ETM98546.1"/>
    </source>
</evidence>